<dbReference type="GO" id="GO:0004342">
    <property type="term" value="F:glucosamine-6-phosphate deaminase activity"/>
    <property type="evidence" value="ECO:0007669"/>
    <property type="project" value="InterPro"/>
</dbReference>
<sequence>MTFAVDGLTVEIHERAEGLGDRAATLFTDAVRAVVDEHGEARVLIGTGNAQLPFVRALATKDIPWAAVTLFQIAEYVGLPLDHPATYGTWIQEHLVEPFQPGIVHRLDGDAESPLAEAERYEALLREDPIDIVLLGIGENAHIGLNEPHAAWFEDPRWVRVVALAEASRQQEVGEGHFAVIDDVPARAISVTVPGLLAGEKIIVNVPERRKAAAIAATLSAPVGPAVPSTALRTHHDAILLLEPESSNAPSPD</sequence>
<dbReference type="AlphaFoldDB" id="A0A2A9EC00"/>
<dbReference type="GO" id="GO:0005975">
    <property type="term" value="P:carbohydrate metabolic process"/>
    <property type="evidence" value="ECO:0007669"/>
    <property type="project" value="InterPro"/>
</dbReference>
<dbReference type="SUPFAM" id="SSF100950">
    <property type="entry name" value="NagB/RpiA/CoA transferase-like"/>
    <property type="match status" value="1"/>
</dbReference>
<name>A0A2A9EC00_9MICO</name>
<dbReference type="EMBL" id="PDJH01000001">
    <property type="protein sequence ID" value="PFG36587.1"/>
    <property type="molecule type" value="Genomic_DNA"/>
</dbReference>
<comment type="caution">
    <text evidence="3">The sequence shown here is derived from an EMBL/GenBank/DDBJ whole genome shotgun (WGS) entry which is preliminary data.</text>
</comment>
<dbReference type="Proteomes" id="UP000221394">
    <property type="component" value="Unassembled WGS sequence"/>
</dbReference>
<evidence type="ECO:0000313" key="4">
    <source>
        <dbReference type="Proteomes" id="UP000221394"/>
    </source>
</evidence>
<reference evidence="3 4" key="1">
    <citation type="submission" date="2017-10" db="EMBL/GenBank/DDBJ databases">
        <title>Sequencing the genomes of 1000 actinobacteria strains.</title>
        <authorList>
            <person name="Klenk H.-P."/>
        </authorList>
    </citation>
    <scope>NUCLEOTIDE SEQUENCE [LARGE SCALE GENOMIC DNA]</scope>
    <source>
        <strain evidence="3 4">DSM 21574</strain>
    </source>
</reference>
<dbReference type="Gene3D" id="3.40.50.1360">
    <property type="match status" value="1"/>
</dbReference>
<dbReference type="GO" id="GO:0006043">
    <property type="term" value="P:glucosamine catabolic process"/>
    <property type="evidence" value="ECO:0007669"/>
    <property type="project" value="TreeGrafter"/>
</dbReference>
<keyword evidence="4" id="KW-1185">Reference proteome</keyword>
<evidence type="ECO:0000256" key="1">
    <source>
        <dbReference type="ARBA" id="ARBA00023277"/>
    </source>
</evidence>
<accession>A0A2A9EC00</accession>
<dbReference type="PANTHER" id="PTHR11280:SF6">
    <property type="entry name" value="GLUCOSAMINE-6-PHOSPHATE ISOMERASE NAGB"/>
    <property type="match status" value="1"/>
</dbReference>
<keyword evidence="1" id="KW-0119">Carbohydrate metabolism</keyword>
<dbReference type="Pfam" id="PF01182">
    <property type="entry name" value="Glucosamine_iso"/>
    <property type="match status" value="1"/>
</dbReference>
<dbReference type="GO" id="GO:0042802">
    <property type="term" value="F:identical protein binding"/>
    <property type="evidence" value="ECO:0007669"/>
    <property type="project" value="TreeGrafter"/>
</dbReference>
<feature type="domain" description="Glucosamine/galactosamine-6-phosphate isomerase" evidence="2">
    <location>
        <begin position="16"/>
        <end position="237"/>
    </location>
</feature>
<evidence type="ECO:0000259" key="2">
    <source>
        <dbReference type="Pfam" id="PF01182"/>
    </source>
</evidence>
<dbReference type="PANTHER" id="PTHR11280">
    <property type="entry name" value="GLUCOSAMINE-6-PHOSPHATE ISOMERASE"/>
    <property type="match status" value="1"/>
</dbReference>
<dbReference type="InterPro" id="IPR004547">
    <property type="entry name" value="Glucosamine6P_isomerase"/>
</dbReference>
<evidence type="ECO:0000313" key="3">
    <source>
        <dbReference type="EMBL" id="PFG36587.1"/>
    </source>
</evidence>
<dbReference type="GO" id="GO:0006046">
    <property type="term" value="P:N-acetylglucosamine catabolic process"/>
    <property type="evidence" value="ECO:0007669"/>
    <property type="project" value="TreeGrafter"/>
</dbReference>
<dbReference type="GO" id="GO:0005737">
    <property type="term" value="C:cytoplasm"/>
    <property type="evidence" value="ECO:0007669"/>
    <property type="project" value="TreeGrafter"/>
</dbReference>
<dbReference type="OrthoDB" id="9791139at2"/>
<dbReference type="InterPro" id="IPR037171">
    <property type="entry name" value="NagB/RpiA_transferase-like"/>
</dbReference>
<dbReference type="InterPro" id="IPR006148">
    <property type="entry name" value="Glc/Gal-6P_isomerase"/>
</dbReference>
<gene>
    <name evidence="3" type="ORF">ATL41_1316</name>
</gene>
<dbReference type="RefSeq" id="WP_098457751.1">
    <property type="nucleotide sequence ID" value="NZ_PDJH01000001.1"/>
</dbReference>
<protein>
    <submittedName>
        <fullName evidence="3">Glucosamine-6-phosphate deaminase</fullName>
    </submittedName>
</protein>
<organism evidence="3 4">
    <name type="scientific">Flavimobilis soli</name>
    <dbReference type="NCBI Taxonomy" id="442709"/>
    <lineage>
        <taxon>Bacteria</taxon>
        <taxon>Bacillati</taxon>
        <taxon>Actinomycetota</taxon>
        <taxon>Actinomycetes</taxon>
        <taxon>Micrococcales</taxon>
        <taxon>Jonesiaceae</taxon>
        <taxon>Flavimobilis</taxon>
    </lineage>
</organism>
<proteinExistence type="predicted"/>
<dbReference type="GO" id="GO:0019262">
    <property type="term" value="P:N-acetylneuraminate catabolic process"/>
    <property type="evidence" value="ECO:0007669"/>
    <property type="project" value="TreeGrafter"/>
</dbReference>